<dbReference type="Gene3D" id="1.10.15.40">
    <property type="entry name" value="Electron transport complex subunit B, putative Fe-S cluster"/>
    <property type="match status" value="1"/>
</dbReference>
<evidence type="ECO:0000259" key="5">
    <source>
        <dbReference type="PROSITE" id="PS51379"/>
    </source>
</evidence>
<dbReference type="RefSeq" id="WP_113675107.1">
    <property type="nucleotide sequence ID" value="NZ_CAJXUH010000007.1"/>
</dbReference>
<dbReference type="KEGG" id="vgu:HYG85_22465"/>
<dbReference type="InterPro" id="IPR007202">
    <property type="entry name" value="4Fe-4S_dom"/>
</dbReference>
<keyword evidence="3" id="KW-0408">Iron</keyword>
<dbReference type="Pfam" id="PF02906">
    <property type="entry name" value="Fe_hyd_lg_C"/>
    <property type="match status" value="2"/>
</dbReference>
<evidence type="ECO:0000256" key="3">
    <source>
        <dbReference type="ARBA" id="ARBA00023004"/>
    </source>
</evidence>
<dbReference type="Pfam" id="PF13237">
    <property type="entry name" value="Fer4_10"/>
    <property type="match status" value="1"/>
</dbReference>
<evidence type="ECO:0000313" key="7">
    <source>
        <dbReference type="EMBL" id="QUH31541.1"/>
    </source>
</evidence>
<keyword evidence="8" id="KW-1185">Reference proteome</keyword>
<dbReference type="InterPro" id="IPR004108">
    <property type="entry name" value="Fe_hydrogenase_lsu_C"/>
</dbReference>
<dbReference type="OrthoDB" id="9798098at2"/>
<protein>
    <submittedName>
        <fullName evidence="7">4Fe-4S dicluster domain-containing protein</fullName>
    </submittedName>
</protein>
<keyword evidence="2" id="KW-0479">Metal-binding</keyword>
<dbReference type="SUPFAM" id="SSF54862">
    <property type="entry name" value="4Fe-4S ferredoxins"/>
    <property type="match status" value="1"/>
</dbReference>
<dbReference type="Gene3D" id="3.30.70.20">
    <property type="match status" value="1"/>
</dbReference>
<proteinExistence type="predicted"/>
<keyword evidence="1" id="KW-0004">4Fe-4S</keyword>
<dbReference type="PROSITE" id="PS51379">
    <property type="entry name" value="4FE4S_FER_2"/>
    <property type="match status" value="2"/>
</dbReference>
<dbReference type="InterPro" id="IPR017900">
    <property type="entry name" value="4Fe4S_Fe_S_CS"/>
</dbReference>
<dbReference type="Gene3D" id="3.40.950.10">
    <property type="entry name" value="Fe-only Hydrogenase (Larger Subunit), Chain L, domain 3"/>
    <property type="match status" value="1"/>
</dbReference>
<dbReference type="InterPro" id="IPR009016">
    <property type="entry name" value="Fe_hydrogenase"/>
</dbReference>
<evidence type="ECO:0000256" key="1">
    <source>
        <dbReference type="ARBA" id="ARBA00022485"/>
    </source>
</evidence>
<organism evidence="7 8">
    <name type="scientific">Vallitalea guaymasensis</name>
    <dbReference type="NCBI Taxonomy" id="1185412"/>
    <lineage>
        <taxon>Bacteria</taxon>
        <taxon>Bacillati</taxon>
        <taxon>Bacillota</taxon>
        <taxon>Clostridia</taxon>
        <taxon>Lachnospirales</taxon>
        <taxon>Vallitaleaceae</taxon>
        <taxon>Vallitalea</taxon>
    </lineage>
</organism>
<gene>
    <name evidence="7" type="ORF">HYG85_22465</name>
</gene>
<accession>A0A8J8SEH4</accession>
<name>A0A8J8SEH4_9FIRM</name>
<evidence type="ECO:0000259" key="6">
    <source>
        <dbReference type="PROSITE" id="PS51656"/>
    </source>
</evidence>
<dbReference type="SUPFAM" id="SSF53920">
    <property type="entry name" value="Fe-only hydrogenase"/>
    <property type="match status" value="1"/>
</dbReference>
<sequence length="448" mass="49903">MEEVLHSVRLDIDKCIGCTDCIKRCPTEAIRVRNGKAHIMDERCIDCGMCIRVCRNHAKKAITEPLDKINDYKFKVAIPAPTLYTQFRGIVDPNIILTGLKKLGFDEVFEVARAAEIITEESKKMLEKGNLLKPVISSACPAIVKLIQIRFPSLIPNILPIISPKEAMARYAKKYLVGKGIKKEDIGVFFISPCAAKVTNSKQPQVIDESYVDGVISLKEIYLKLVPVIKTIKEPEILQMSSNTGIGWAHTGGEGYASGIENHIAVDGIENVIKILEKVENGKLDDVNFIECLACVGGCLGGPLTVENCFVSSNRMDKIKKYNSGEGKKRDIPLFDEKIDLYWSKPLETKQVMKLDDDVEKAIEKLEHLEKIYDILPKIDCGSCGAPTCRALAEDIVCGKANIEDCVFMLRQKVREMAEQMVTLAQKMPPSISNETINNKILEKRSSQ</sequence>
<evidence type="ECO:0000256" key="4">
    <source>
        <dbReference type="ARBA" id="ARBA00023014"/>
    </source>
</evidence>
<dbReference type="InterPro" id="IPR017896">
    <property type="entry name" value="4Fe4S_Fe-S-bd"/>
</dbReference>
<dbReference type="GO" id="GO:0051539">
    <property type="term" value="F:4 iron, 4 sulfur cluster binding"/>
    <property type="evidence" value="ECO:0007669"/>
    <property type="project" value="UniProtKB-KW"/>
</dbReference>
<dbReference type="EMBL" id="CP058561">
    <property type="protein sequence ID" value="QUH31541.1"/>
    <property type="molecule type" value="Genomic_DNA"/>
</dbReference>
<dbReference type="GO" id="GO:0046872">
    <property type="term" value="F:metal ion binding"/>
    <property type="evidence" value="ECO:0007669"/>
    <property type="project" value="UniProtKB-KW"/>
</dbReference>
<dbReference type="PANTHER" id="PTHR43560">
    <property type="entry name" value="ION-TRANSLOCATING OXIDOREDUCTASE COMPLEX SUBUNIT B"/>
    <property type="match status" value="1"/>
</dbReference>
<dbReference type="InterPro" id="IPR050395">
    <property type="entry name" value="4Fe4S_Ferredoxin_RnfB"/>
</dbReference>
<feature type="domain" description="4Fe-4S" evidence="6">
    <location>
        <begin position="364"/>
        <end position="423"/>
    </location>
</feature>
<reference evidence="7 8" key="1">
    <citation type="submission" date="2020-07" db="EMBL/GenBank/DDBJ databases">
        <title>Vallitalea guaymasensis genome.</title>
        <authorList>
            <person name="Postec A."/>
        </authorList>
    </citation>
    <scope>NUCLEOTIDE SEQUENCE [LARGE SCALE GENOMIC DNA]</scope>
    <source>
        <strain evidence="7 8">Ra1766G1</strain>
    </source>
</reference>
<dbReference type="AlphaFoldDB" id="A0A8J8SEH4"/>
<evidence type="ECO:0000313" key="8">
    <source>
        <dbReference type="Proteomes" id="UP000677305"/>
    </source>
</evidence>
<feature type="domain" description="4Fe-4S ferredoxin-type" evidence="5">
    <location>
        <begin position="36"/>
        <end position="64"/>
    </location>
</feature>
<keyword evidence="4" id="KW-0411">Iron-sulfur</keyword>
<dbReference type="Proteomes" id="UP000677305">
    <property type="component" value="Chromosome"/>
</dbReference>
<feature type="domain" description="4Fe-4S ferredoxin-type" evidence="5">
    <location>
        <begin position="6"/>
        <end position="35"/>
    </location>
</feature>
<dbReference type="PROSITE" id="PS00198">
    <property type="entry name" value="4FE4S_FER_1"/>
    <property type="match status" value="1"/>
</dbReference>
<dbReference type="PANTHER" id="PTHR43560:SF1">
    <property type="entry name" value="ION-TRANSLOCATING OXIDOREDUCTASE COMPLEX SUBUNIT B"/>
    <property type="match status" value="1"/>
</dbReference>
<dbReference type="PROSITE" id="PS51656">
    <property type="entry name" value="4FE4S"/>
    <property type="match status" value="1"/>
</dbReference>
<dbReference type="Pfam" id="PF04060">
    <property type="entry name" value="FeS"/>
    <property type="match status" value="1"/>
</dbReference>
<evidence type="ECO:0000256" key="2">
    <source>
        <dbReference type="ARBA" id="ARBA00022723"/>
    </source>
</evidence>